<feature type="region of interest" description="Disordered" evidence="1">
    <location>
        <begin position="188"/>
        <end position="219"/>
    </location>
</feature>
<evidence type="ECO:0000313" key="4">
    <source>
        <dbReference type="EMBL" id="TPX10119.1"/>
    </source>
</evidence>
<feature type="region of interest" description="Disordered" evidence="1">
    <location>
        <begin position="42"/>
        <end position="70"/>
    </location>
</feature>
<reference evidence="4 5" key="1">
    <citation type="submission" date="2019-06" db="EMBL/GenBank/DDBJ databases">
        <title>Draft genome sequence of the filamentous fungus Phialemoniopsis curvata isolated from diesel fuel.</title>
        <authorList>
            <person name="Varaljay V.A."/>
            <person name="Lyon W.J."/>
            <person name="Crouch A.L."/>
            <person name="Drake C.E."/>
            <person name="Hollomon J.M."/>
            <person name="Nadeau L.J."/>
            <person name="Nunn H.S."/>
            <person name="Stevenson B.S."/>
            <person name="Bojanowski C.L."/>
            <person name="Crookes-Goodson W.J."/>
        </authorList>
    </citation>
    <scope>NUCLEOTIDE SEQUENCE [LARGE SCALE GENOMIC DNA]</scope>
    <source>
        <strain evidence="4 5">D216</strain>
    </source>
</reference>
<accession>A0A507AYM2</accession>
<protein>
    <submittedName>
        <fullName evidence="4">Uncharacterized protein</fullName>
    </submittedName>
</protein>
<evidence type="ECO:0000256" key="3">
    <source>
        <dbReference type="SAM" id="SignalP"/>
    </source>
</evidence>
<evidence type="ECO:0000313" key="5">
    <source>
        <dbReference type="Proteomes" id="UP000319257"/>
    </source>
</evidence>
<name>A0A507AYM2_9PEZI</name>
<dbReference type="GeneID" id="41968763"/>
<dbReference type="EMBL" id="SKBQ01000005">
    <property type="protein sequence ID" value="TPX10119.1"/>
    <property type="molecule type" value="Genomic_DNA"/>
</dbReference>
<dbReference type="InParanoid" id="A0A507AYM2"/>
<comment type="caution">
    <text evidence="4">The sequence shown here is derived from an EMBL/GenBank/DDBJ whole genome shotgun (WGS) entry which is preliminary data.</text>
</comment>
<proteinExistence type="predicted"/>
<evidence type="ECO:0000256" key="1">
    <source>
        <dbReference type="SAM" id="MobiDB-lite"/>
    </source>
</evidence>
<keyword evidence="2" id="KW-0812">Transmembrane</keyword>
<gene>
    <name evidence="4" type="ORF">E0L32_001316</name>
</gene>
<dbReference type="RefSeq" id="XP_030991830.1">
    <property type="nucleotide sequence ID" value="XM_031135382.1"/>
</dbReference>
<feature type="transmembrane region" description="Helical" evidence="2">
    <location>
        <begin position="120"/>
        <end position="138"/>
    </location>
</feature>
<feature type="signal peptide" evidence="3">
    <location>
        <begin position="1"/>
        <end position="20"/>
    </location>
</feature>
<feature type="compositionally biased region" description="Low complexity" evidence="1">
    <location>
        <begin position="60"/>
        <end position="69"/>
    </location>
</feature>
<organism evidence="4 5">
    <name type="scientific">Thyridium curvatum</name>
    <dbReference type="NCBI Taxonomy" id="1093900"/>
    <lineage>
        <taxon>Eukaryota</taxon>
        <taxon>Fungi</taxon>
        <taxon>Dikarya</taxon>
        <taxon>Ascomycota</taxon>
        <taxon>Pezizomycotina</taxon>
        <taxon>Sordariomycetes</taxon>
        <taxon>Sordariomycetidae</taxon>
        <taxon>Thyridiales</taxon>
        <taxon>Thyridiaceae</taxon>
        <taxon>Thyridium</taxon>
    </lineage>
</organism>
<keyword evidence="5" id="KW-1185">Reference proteome</keyword>
<feature type="region of interest" description="Disordered" evidence="1">
    <location>
        <begin position="149"/>
        <end position="175"/>
    </location>
</feature>
<keyword evidence="2" id="KW-0472">Membrane</keyword>
<dbReference type="PANTHER" id="PTHR36854">
    <property type="entry name" value="CHROMOSOME 9, WHOLE GENOME SHOTGUN SEQUENCE"/>
    <property type="match status" value="1"/>
</dbReference>
<feature type="compositionally biased region" description="Gly residues" evidence="1">
    <location>
        <begin position="160"/>
        <end position="175"/>
    </location>
</feature>
<keyword evidence="3" id="KW-0732">Signal</keyword>
<evidence type="ECO:0000256" key="2">
    <source>
        <dbReference type="SAM" id="Phobius"/>
    </source>
</evidence>
<dbReference type="PANTHER" id="PTHR36854:SF1">
    <property type="entry name" value="TRANSMEMBRANE PROTEIN"/>
    <property type="match status" value="1"/>
</dbReference>
<feature type="chain" id="PRO_5021456664" evidence="3">
    <location>
        <begin position="21"/>
        <end position="219"/>
    </location>
</feature>
<dbReference type="Proteomes" id="UP000319257">
    <property type="component" value="Unassembled WGS sequence"/>
</dbReference>
<keyword evidence="2" id="KW-1133">Transmembrane helix</keyword>
<dbReference type="OrthoDB" id="2142503at2759"/>
<dbReference type="AlphaFoldDB" id="A0A507AYM2"/>
<sequence length="219" mass="22205">MARIPLLLFLFGLMASMVAASAPTFCKCTCFQNSTIIPLGPQRPGGGGGSVPNAPPPPAATGTSEATPPAAVPLKRAASSSCSQCNRAFCLQYNLPICEGAEETDVVTMCFQRDSRKDQIIVWAFILGTLGLLAWAGAQRVMELREQRKSHPGLSAGNGRLPGSGGAGGGGGGGLGGLASRMGSAFGGGNAGGLRSPRDEAGRGAYSPLEGETTHRGMG</sequence>